<comment type="caution">
    <text evidence="2">The sequence shown here is derived from an EMBL/GenBank/DDBJ whole genome shotgun (WGS) entry which is preliminary data.</text>
</comment>
<gene>
    <name evidence="2" type="ORF">I7I52_04061</name>
</gene>
<evidence type="ECO:0000313" key="2">
    <source>
        <dbReference type="EMBL" id="KAG5305413.1"/>
    </source>
</evidence>
<feature type="region of interest" description="Disordered" evidence="1">
    <location>
        <begin position="1"/>
        <end position="56"/>
    </location>
</feature>
<protein>
    <submittedName>
        <fullName evidence="2">Uncharacterized protein</fullName>
    </submittedName>
</protein>
<dbReference type="EMBL" id="JAEVHI010000001">
    <property type="protein sequence ID" value="KAG5305413.1"/>
    <property type="molecule type" value="Genomic_DNA"/>
</dbReference>
<organism evidence="2 3">
    <name type="scientific">Ajellomyces capsulatus</name>
    <name type="common">Darling's disease fungus</name>
    <name type="synonym">Histoplasma capsulatum</name>
    <dbReference type="NCBI Taxonomy" id="5037"/>
    <lineage>
        <taxon>Eukaryota</taxon>
        <taxon>Fungi</taxon>
        <taxon>Dikarya</taxon>
        <taxon>Ascomycota</taxon>
        <taxon>Pezizomycotina</taxon>
        <taxon>Eurotiomycetes</taxon>
        <taxon>Eurotiomycetidae</taxon>
        <taxon>Onygenales</taxon>
        <taxon>Ajellomycetaceae</taxon>
        <taxon>Histoplasma</taxon>
    </lineage>
</organism>
<dbReference type="VEuPathDB" id="FungiDB:I7I52_04061"/>
<dbReference type="Proteomes" id="UP000670092">
    <property type="component" value="Unassembled WGS sequence"/>
</dbReference>
<accession>A0A8H7ZCV8</accession>
<dbReference type="AlphaFoldDB" id="A0A8H7ZCV8"/>
<name>A0A8H7ZCV8_AJECA</name>
<sequence length="71" mass="7900">MPCPPGGTGKSHTRPGHDSSDLRADPHNHDGRPYRQRISSGEETGWGVRGLGGPISGWRISWFDWCYTPHM</sequence>
<evidence type="ECO:0000313" key="3">
    <source>
        <dbReference type="Proteomes" id="UP000670092"/>
    </source>
</evidence>
<reference evidence="2 3" key="1">
    <citation type="submission" date="2021-01" db="EMBL/GenBank/DDBJ databases">
        <title>Chromosome-level genome assembly of a human fungal pathogen reveals clustering of transcriptionally co-regulated genes.</title>
        <authorList>
            <person name="Voorhies M."/>
            <person name="Cohen S."/>
            <person name="Shea T.P."/>
            <person name="Petrus S."/>
            <person name="Munoz J.F."/>
            <person name="Poplawski S."/>
            <person name="Goldman W.E."/>
            <person name="Michael T."/>
            <person name="Cuomo C.A."/>
            <person name="Sil A."/>
            <person name="Beyhan S."/>
        </authorList>
    </citation>
    <scope>NUCLEOTIDE SEQUENCE [LARGE SCALE GENOMIC DNA]</scope>
    <source>
        <strain evidence="2 3">G184AR</strain>
    </source>
</reference>
<proteinExistence type="predicted"/>
<feature type="compositionally biased region" description="Basic and acidic residues" evidence="1">
    <location>
        <begin position="15"/>
        <end position="33"/>
    </location>
</feature>
<evidence type="ECO:0000256" key="1">
    <source>
        <dbReference type="SAM" id="MobiDB-lite"/>
    </source>
</evidence>